<protein>
    <submittedName>
        <fullName evidence="2">Uncharacterized protein</fullName>
    </submittedName>
</protein>
<keyword evidence="1" id="KW-0812">Transmembrane</keyword>
<accession>A0A2J5HJX1</accession>
<feature type="transmembrane region" description="Helical" evidence="1">
    <location>
        <begin position="46"/>
        <end position="66"/>
    </location>
</feature>
<dbReference type="AlphaFoldDB" id="A0A2J5HJX1"/>
<gene>
    <name evidence="2" type="ORF">BDW42DRAFT_4169</name>
</gene>
<evidence type="ECO:0000256" key="1">
    <source>
        <dbReference type="SAM" id="Phobius"/>
    </source>
</evidence>
<organism evidence="2 3">
    <name type="scientific">Aspergillus taichungensis</name>
    <dbReference type="NCBI Taxonomy" id="482145"/>
    <lineage>
        <taxon>Eukaryota</taxon>
        <taxon>Fungi</taxon>
        <taxon>Dikarya</taxon>
        <taxon>Ascomycota</taxon>
        <taxon>Pezizomycotina</taxon>
        <taxon>Eurotiomycetes</taxon>
        <taxon>Eurotiomycetidae</taxon>
        <taxon>Eurotiales</taxon>
        <taxon>Aspergillaceae</taxon>
        <taxon>Aspergillus</taxon>
        <taxon>Aspergillus subgen. Circumdati</taxon>
    </lineage>
</organism>
<dbReference type="EMBL" id="KZ559596">
    <property type="protein sequence ID" value="PLN77403.1"/>
    <property type="molecule type" value="Genomic_DNA"/>
</dbReference>
<dbReference type="Proteomes" id="UP000235023">
    <property type="component" value="Unassembled WGS sequence"/>
</dbReference>
<evidence type="ECO:0000313" key="3">
    <source>
        <dbReference type="Proteomes" id="UP000235023"/>
    </source>
</evidence>
<keyword evidence="3" id="KW-1185">Reference proteome</keyword>
<name>A0A2J5HJX1_9EURO</name>
<keyword evidence="1" id="KW-0472">Membrane</keyword>
<reference evidence="3" key="1">
    <citation type="submission" date="2017-12" db="EMBL/GenBank/DDBJ databases">
        <authorList>
            <consortium name="DOE Joint Genome Institute"/>
            <person name="Mondo S.J."/>
            <person name="Kjaerbolling I."/>
            <person name="Vesth T.C."/>
            <person name="Frisvad J.C."/>
            <person name="Nybo J.L."/>
            <person name="Theobald S."/>
            <person name="Kuo A."/>
            <person name="Bowyer P."/>
            <person name="Matsuda Y."/>
            <person name="Lyhne E.K."/>
            <person name="Kogle M.E."/>
            <person name="Clum A."/>
            <person name="Lipzen A."/>
            <person name="Salamov A."/>
            <person name="Ngan C.Y."/>
            <person name="Daum C."/>
            <person name="Chiniquy J."/>
            <person name="Barry K."/>
            <person name="LaButti K."/>
            <person name="Haridas S."/>
            <person name="Simmons B.A."/>
            <person name="Magnuson J.K."/>
            <person name="Mortensen U.H."/>
            <person name="Larsen T.O."/>
            <person name="Grigoriev I.V."/>
            <person name="Baker S.E."/>
            <person name="Andersen M.R."/>
            <person name="Nordberg H.P."/>
            <person name="Cantor M.N."/>
            <person name="Hua S.X."/>
        </authorList>
    </citation>
    <scope>NUCLEOTIDE SEQUENCE [LARGE SCALE GENOMIC DNA]</scope>
    <source>
        <strain evidence="3">IBT 19404</strain>
    </source>
</reference>
<feature type="transmembrane region" description="Helical" evidence="1">
    <location>
        <begin position="78"/>
        <end position="97"/>
    </location>
</feature>
<evidence type="ECO:0000313" key="2">
    <source>
        <dbReference type="EMBL" id="PLN77403.1"/>
    </source>
</evidence>
<sequence length="131" mass="14993">MCHRHPRCCGAGLRSFVVPGEVVKPPDQVELGGNPLVRPVSGLDSGVGPLFPCLFPPFCFPFFFLSSFSLSRFHSLHWFHFIFISIASARAFFHVLARHVEFWDEFFFFFCKFSFSDDPGDYDRDGAGLYR</sequence>
<keyword evidence="1" id="KW-1133">Transmembrane helix</keyword>
<proteinExistence type="predicted"/>